<name>A0A132BT45_9RHOB</name>
<organism evidence="1 2">
    <name type="scientific">Tritonibacter horizontis</name>
    <dbReference type="NCBI Taxonomy" id="1768241"/>
    <lineage>
        <taxon>Bacteria</taxon>
        <taxon>Pseudomonadati</taxon>
        <taxon>Pseudomonadota</taxon>
        <taxon>Alphaproteobacteria</taxon>
        <taxon>Rhodobacterales</taxon>
        <taxon>Paracoccaceae</taxon>
        <taxon>Tritonibacter</taxon>
    </lineage>
</organism>
<reference evidence="1 2" key="1">
    <citation type="submission" date="2015-12" db="EMBL/GenBank/DDBJ databases">
        <title>Genome sequence of the marine Rhodobacteraceae strain O3.65, Candidatus Tritonibacter horizontis.</title>
        <authorList>
            <person name="Poehlein A."/>
            <person name="Giebel H.A."/>
            <person name="Voget S."/>
            <person name="Brinkhoff T."/>
        </authorList>
    </citation>
    <scope>NUCLEOTIDE SEQUENCE [LARGE SCALE GENOMIC DNA]</scope>
    <source>
        <strain evidence="1 2">O3.65</strain>
    </source>
</reference>
<evidence type="ECO:0000313" key="1">
    <source>
        <dbReference type="EMBL" id="KUP91585.1"/>
    </source>
</evidence>
<dbReference type="OrthoDB" id="8895293at2"/>
<comment type="caution">
    <text evidence="1">The sequence shown here is derived from an EMBL/GenBank/DDBJ whole genome shotgun (WGS) entry which is preliminary data.</text>
</comment>
<dbReference type="AlphaFoldDB" id="A0A132BT45"/>
<sequence length="271" mass="30573">MNILEQLAKEDPQKLKELSAFHWFTKAAGIAYENLQMSESPDFLAQIDGRRVGIEITEAHRQIRESEFPMAQMENAHRKFAEALLAAVDPALPIDIGLIFNDGVPAKKDMLDSIEPIAALIREVSVTMQPHSVKLLVRNQNDLERSNHEKHICTEIPDFLQHVQLLNDGHEFSVISGAAGCSPEPLSKDELDAVLAKKHKALMNYNLCEEYWLVIVTRDVPNILSTEERPRILLPSNATSFWGISFDTPINSQFDRVYLFESPTNATLLTE</sequence>
<protein>
    <submittedName>
        <fullName evidence="1">Uncharacterized protein</fullName>
    </submittedName>
</protein>
<accession>A0A132BT45</accession>
<keyword evidence="2" id="KW-1185">Reference proteome</keyword>
<proteinExistence type="predicted"/>
<evidence type="ECO:0000313" key="2">
    <source>
        <dbReference type="Proteomes" id="UP000068382"/>
    </source>
</evidence>
<dbReference type="EMBL" id="LPUY01000093">
    <property type="protein sequence ID" value="KUP91585.1"/>
    <property type="molecule type" value="Genomic_DNA"/>
</dbReference>
<dbReference type="RefSeq" id="WP_131811218.1">
    <property type="nucleotide sequence ID" value="NZ_LPUY01000093.1"/>
</dbReference>
<gene>
    <name evidence="1" type="ORF">TRIHO_35420</name>
</gene>
<dbReference type="Proteomes" id="UP000068382">
    <property type="component" value="Unassembled WGS sequence"/>
</dbReference>